<feature type="transmembrane region" description="Helical" evidence="1">
    <location>
        <begin position="210"/>
        <end position="233"/>
    </location>
</feature>
<dbReference type="AlphaFoldDB" id="A0A9P7DAP7"/>
<proteinExistence type="predicted"/>
<dbReference type="GeneID" id="64598372"/>
<dbReference type="EMBL" id="JABBWE010000126">
    <property type="protein sequence ID" value="KAG1784861.1"/>
    <property type="molecule type" value="Genomic_DNA"/>
</dbReference>
<reference evidence="3" key="1">
    <citation type="journal article" date="2020" name="New Phytol.">
        <title>Comparative genomics reveals dynamic genome evolution in host specialist ectomycorrhizal fungi.</title>
        <authorList>
            <person name="Lofgren L.A."/>
            <person name="Nguyen N.H."/>
            <person name="Vilgalys R."/>
            <person name="Ruytinx J."/>
            <person name="Liao H.L."/>
            <person name="Branco S."/>
            <person name="Kuo A."/>
            <person name="LaButti K."/>
            <person name="Lipzen A."/>
            <person name="Andreopoulos W."/>
            <person name="Pangilinan J."/>
            <person name="Riley R."/>
            <person name="Hundley H."/>
            <person name="Na H."/>
            <person name="Barry K."/>
            <person name="Grigoriev I.V."/>
            <person name="Stajich J.E."/>
            <person name="Kennedy P.G."/>
        </authorList>
    </citation>
    <scope>NUCLEOTIDE SEQUENCE</scope>
    <source>
        <strain evidence="3">S12</strain>
    </source>
</reference>
<dbReference type="Proteomes" id="UP000719766">
    <property type="component" value="Unassembled WGS sequence"/>
</dbReference>
<dbReference type="PANTHER" id="PTHR40465">
    <property type="entry name" value="CHROMOSOME 1, WHOLE GENOME SHOTGUN SEQUENCE"/>
    <property type="match status" value="1"/>
</dbReference>
<evidence type="ECO:0000256" key="1">
    <source>
        <dbReference type="SAM" id="Phobius"/>
    </source>
</evidence>
<protein>
    <recommendedName>
        <fullName evidence="2">DUF6534 domain-containing protein</fullName>
    </recommendedName>
</protein>
<sequence length="337" mass="37733">MASQDLIPHQLTSTFGVLFIGVILAAILFGVTNVQAFIYIRTHSHGGTGITFYKLVVICFWILDALHLALIVHCVYFYLVINHANISALTEIVWSAKLQAVVAASSIFAVHLLYVHRIWTVSKGRSKVLAIIVGIAVILTLGFTIVIIWFMYLKVHATADLVKIEWAIYVYLGPVAVVDILIASSLYYLLATSRTGFPRTDLFISKLMVYIINTGCLTSMCSMAAIITCAVISENFVFEAVEFLMFKLYINSFIVLMNAGYYAEPNADAMHSSECHVRYDIYRPRLRVGTSQDEEQASQKSMFNRPDEVLHITRPVQAVMPRRPIEVTMEMNSLSSA</sequence>
<evidence type="ECO:0000259" key="2">
    <source>
        <dbReference type="Pfam" id="PF20152"/>
    </source>
</evidence>
<organism evidence="3 4">
    <name type="scientific">Suillus plorans</name>
    <dbReference type="NCBI Taxonomy" id="116603"/>
    <lineage>
        <taxon>Eukaryota</taxon>
        <taxon>Fungi</taxon>
        <taxon>Dikarya</taxon>
        <taxon>Basidiomycota</taxon>
        <taxon>Agaricomycotina</taxon>
        <taxon>Agaricomycetes</taxon>
        <taxon>Agaricomycetidae</taxon>
        <taxon>Boletales</taxon>
        <taxon>Suillineae</taxon>
        <taxon>Suillaceae</taxon>
        <taxon>Suillus</taxon>
    </lineage>
</organism>
<keyword evidence="1" id="KW-1133">Transmembrane helix</keyword>
<dbReference type="OrthoDB" id="2535105at2759"/>
<keyword evidence="4" id="KW-1185">Reference proteome</keyword>
<feature type="transmembrane region" description="Helical" evidence="1">
    <location>
        <begin position="52"/>
        <end position="78"/>
    </location>
</feature>
<dbReference type="RefSeq" id="XP_041152346.1">
    <property type="nucleotide sequence ID" value="XM_041304608.1"/>
</dbReference>
<dbReference type="PANTHER" id="PTHR40465:SF1">
    <property type="entry name" value="DUF6534 DOMAIN-CONTAINING PROTEIN"/>
    <property type="match status" value="1"/>
</dbReference>
<dbReference type="Pfam" id="PF20152">
    <property type="entry name" value="DUF6534"/>
    <property type="match status" value="1"/>
</dbReference>
<comment type="caution">
    <text evidence="3">The sequence shown here is derived from an EMBL/GenBank/DDBJ whole genome shotgun (WGS) entry which is preliminary data.</text>
</comment>
<feature type="transmembrane region" description="Helical" evidence="1">
    <location>
        <begin position="15"/>
        <end position="40"/>
    </location>
</feature>
<feature type="transmembrane region" description="Helical" evidence="1">
    <location>
        <begin position="98"/>
        <end position="116"/>
    </location>
</feature>
<keyword evidence="1" id="KW-0812">Transmembrane</keyword>
<evidence type="ECO:0000313" key="3">
    <source>
        <dbReference type="EMBL" id="KAG1784861.1"/>
    </source>
</evidence>
<feature type="transmembrane region" description="Helical" evidence="1">
    <location>
        <begin position="168"/>
        <end position="190"/>
    </location>
</feature>
<dbReference type="InterPro" id="IPR045339">
    <property type="entry name" value="DUF6534"/>
</dbReference>
<accession>A0A9P7DAP7</accession>
<gene>
    <name evidence="3" type="ORF">HD556DRAFT_1425404</name>
</gene>
<feature type="transmembrane region" description="Helical" evidence="1">
    <location>
        <begin position="245"/>
        <end position="263"/>
    </location>
</feature>
<feature type="domain" description="DUF6534" evidence="2">
    <location>
        <begin position="176"/>
        <end position="259"/>
    </location>
</feature>
<keyword evidence="1" id="KW-0472">Membrane</keyword>
<feature type="transmembrane region" description="Helical" evidence="1">
    <location>
        <begin position="128"/>
        <end position="152"/>
    </location>
</feature>
<name>A0A9P7DAP7_9AGAM</name>
<evidence type="ECO:0000313" key="4">
    <source>
        <dbReference type="Proteomes" id="UP000719766"/>
    </source>
</evidence>